<organism evidence="11 12">
    <name type="scientific">Donghicola tyrosinivorans</name>
    <dbReference type="NCBI Taxonomy" id="1652492"/>
    <lineage>
        <taxon>Bacteria</taxon>
        <taxon>Pseudomonadati</taxon>
        <taxon>Pseudomonadota</taxon>
        <taxon>Alphaproteobacteria</taxon>
        <taxon>Rhodobacterales</taxon>
        <taxon>Roseobacteraceae</taxon>
        <taxon>Donghicola</taxon>
    </lineage>
</organism>
<dbReference type="PROSITE" id="PS50198">
    <property type="entry name" value="PPIC_PPIASE_2"/>
    <property type="match status" value="1"/>
</dbReference>
<dbReference type="Pfam" id="PF00639">
    <property type="entry name" value="Rotamase"/>
    <property type="match status" value="1"/>
</dbReference>
<dbReference type="InterPro" id="IPR023058">
    <property type="entry name" value="PPIase_PpiC_CS"/>
</dbReference>
<gene>
    <name evidence="11" type="ORF">CLV74_103355</name>
</gene>
<proteinExistence type="inferred from homology"/>
<dbReference type="PANTHER" id="PTHR47245">
    <property type="entry name" value="PEPTIDYLPROLYL ISOMERASE"/>
    <property type="match status" value="1"/>
</dbReference>
<dbReference type="OrthoDB" id="14196at2"/>
<dbReference type="Proteomes" id="UP000238392">
    <property type="component" value="Unassembled WGS sequence"/>
</dbReference>
<keyword evidence="8 11" id="KW-0413">Isomerase</keyword>
<evidence type="ECO:0000256" key="9">
    <source>
        <dbReference type="SAM" id="SignalP"/>
    </source>
</evidence>
<evidence type="ECO:0000256" key="1">
    <source>
        <dbReference type="ARBA" id="ARBA00000971"/>
    </source>
</evidence>
<dbReference type="InterPro" id="IPR000297">
    <property type="entry name" value="PPIase_PpiC"/>
</dbReference>
<dbReference type="RefSeq" id="WP_106263425.1">
    <property type="nucleotide sequence ID" value="NZ_PVTQ01000003.1"/>
</dbReference>
<evidence type="ECO:0000256" key="6">
    <source>
        <dbReference type="ARBA" id="ARBA00030642"/>
    </source>
</evidence>
<evidence type="ECO:0000313" key="12">
    <source>
        <dbReference type="Proteomes" id="UP000238392"/>
    </source>
</evidence>
<dbReference type="InterPro" id="IPR027304">
    <property type="entry name" value="Trigger_fact/SurA_dom_sf"/>
</dbReference>
<evidence type="ECO:0000313" key="11">
    <source>
        <dbReference type="EMBL" id="PRY91766.1"/>
    </source>
</evidence>
<feature type="chain" id="PRO_5015412408" description="Parvulin-like PPIase" evidence="9">
    <location>
        <begin position="23"/>
        <end position="282"/>
    </location>
</feature>
<comment type="catalytic activity">
    <reaction evidence="1">
        <text>[protein]-peptidylproline (omega=180) = [protein]-peptidylproline (omega=0)</text>
        <dbReference type="Rhea" id="RHEA:16237"/>
        <dbReference type="Rhea" id="RHEA-COMP:10747"/>
        <dbReference type="Rhea" id="RHEA-COMP:10748"/>
        <dbReference type="ChEBI" id="CHEBI:83833"/>
        <dbReference type="ChEBI" id="CHEBI:83834"/>
        <dbReference type="EC" id="5.2.1.8"/>
    </reaction>
</comment>
<dbReference type="EC" id="5.2.1.8" evidence="3"/>
<dbReference type="GO" id="GO:0003755">
    <property type="term" value="F:peptidyl-prolyl cis-trans isomerase activity"/>
    <property type="evidence" value="ECO:0007669"/>
    <property type="project" value="UniProtKB-KW"/>
</dbReference>
<evidence type="ECO:0000256" key="5">
    <source>
        <dbReference type="ARBA" id="ARBA00023110"/>
    </source>
</evidence>
<name>A0A2T0WYJ6_9RHOB</name>
<dbReference type="PROSITE" id="PS01096">
    <property type="entry name" value="PPIC_PPIASE_1"/>
    <property type="match status" value="1"/>
</dbReference>
<keyword evidence="9" id="KW-0732">Signal</keyword>
<dbReference type="AlphaFoldDB" id="A0A2T0WYJ6"/>
<dbReference type="EMBL" id="PVTQ01000003">
    <property type="protein sequence ID" value="PRY91766.1"/>
    <property type="molecule type" value="Genomic_DNA"/>
</dbReference>
<protein>
    <recommendedName>
        <fullName evidence="4">Parvulin-like PPIase</fullName>
        <ecNumber evidence="3">5.2.1.8</ecNumber>
    </recommendedName>
    <alternativeName>
        <fullName evidence="6">Peptidyl-prolyl cis-trans isomerase plp</fullName>
    </alternativeName>
    <alternativeName>
        <fullName evidence="7">Rotamase plp</fullName>
    </alternativeName>
</protein>
<keyword evidence="12" id="KW-1185">Reference proteome</keyword>
<evidence type="ECO:0000256" key="4">
    <source>
        <dbReference type="ARBA" id="ARBA00018370"/>
    </source>
</evidence>
<evidence type="ECO:0000256" key="3">
    <source>
        <dbReference type="ARBA" id="ARBA00013194"/>
    </source>
</evidence>
<comment type="caution">
    <text evidence="11">The sequence shown here is derived from an EMBL/GenBank/DDBJ whole genome shotgun (WGS) entry which is preliminary data.</text>
</comment>
<feature type="signal peptide" evidence="9">
    <location>
        <begin position="1"/>
        <end position="22"/>
    </location>
</feature>
<reference evidence="11 12" key="1">
    <citation type="submission" date="2018-03" db="EMBL/GenBank/DDBJ databases">
        <title>Genomic Encyclopedia of Archaeal and Bacterial Type Strains, Phase II (KMG-II): from individual species to whole genera.</title>
        <authorList>
            <person name="Goeker M."/>
        </authorList>
    </citation>
    <scope>NUCLEOTIDE SEQUENCE [LARGE SCALE GENOMIC DNA]</scope>
    <source>
        <strain evidence="11 12">DSM 100212</strain>
    </source>
</reference>
<dbReference type="InterPro" id="IPR046357">
    <property type="entry name" value="PPIase_dom_sf"/>
</dbReference>
<feature type="domain" description="PpiC" evidence="10">
    <location>
        <begin position="133"/>
        <end position="223"/>
    </location>
</feature>
<dbReference type="SUPFAM" id="SSF109998">
    <property type="entry name" value="Triger factor/SurA peptide-binding domain-like"/>
    <property type="match status" value="1"/>
</dbReference>
<accession>A0A2T0WYJ6</accession>
<dbReference type="Gene3D" id="1.10.8.1040">
    <property type="match status" value="1"/>
</dbReference>
<evidence type="ECO:0000256" key="7">
    <source>
        <dbReference type="ARBA" id="ARBA00031484"/>
    </source>
</evidence>
<evidence type="ECO:0000256" key="2">
    <source>
        <dbReference type="ARBA" id="ARBA00007656"/>
    </source>
</evidence>
<evidence type="ECO:0000259" key="10">
    <source>
        <dbReference type="PROSITE" id="PS50198"/>
    </source>
</evidence>
<dbReference type="SUPFAM" id="SSF54534">
    <property type="entry name" value="FKBP-like"/>
    <property type="match status" value="1"/>
</dbReference>
<dbReference type="Gene3D" id="3.10.50.40">
    <property type="match status" value="1"/>
</dbReference>
<comment type="similarity">
    <text evidence="2">Belongs to the PpiC/parvulin rotamase family.</text>
</comment>
<evidence type="ECO:0000256" key="8">
    <source>
        <dbReference type="PROSITE-ProRule" id="PRU00278"/>
    </source>
</evidence>
<keyword evidence="5 8" id="KW-0697">Rotamase</keyword>
<sequence length="282" mass="29941">MRSITTLSAAVFAMGIGFSAIAQDAPTAETVVATVNGTEITVGQLLVARTTLPEQYQQLPDNVLFEGLLDQLIQQQVLADTNEAPSKRVAVSLINEERALKASEVIQGVADAALTDEALQAAYDARYAEGTLGTEYNANHILVETQEDAAALIEELNAGANFEELAKEKSTGPSGPNGGALGWFGEGMMVPPFEAAVKELKAGEISAAPVQTDFGWHVIKLNETREKTAPTLDEVRVELADEIQGKAIEAHIAELAESADVDRSGVEGIDPAVINNMDLLEQ</sequence>
<dbReference type="PANTHER" id="PTHR47245:SF2">
    <property type="entry name" value="PEPTIDYL-PROLYL CIS-TRANS ISOMERASE HP_0175-RELATED"/>
    <property type="match status" value="1"/>
</dbReference>
<dbReference type="InterPro" id="IPR050245">
    <property type="entry name" value="PrsA_foldase"/>
</dbReference>